<name>A0A931GPM3_9ACTN</name>
<dbReference type="Proteomes" id="UP000614047">
    <property type="component" value="Unassembled WGS sequence"/>
</dbReference>
<evidence type="ECO:0000313" key="2">
    <source>
        <dbReference type="EMBL" id="MBG6090771.1"/>
    </source>
</evidence>
<proteinExistence type="predicted"/>
<evidence type="ECO:0000256" key="1">
    <source>
        <dbReference type="SAM" id="SignalP"/>
    </source>
</evidence>
<dbReference type="EMBL" id="JADOUA010000001">
    <property type="protein sequence ID" value="MBG6090771.1"/>
    <property type="molecule type" value="Genomic_DNA"/>
</dbReference>
<comment type="caution">
    <text evidence="2">The sequence shown here is derived from an EMBL/GenBank/DDBJ whole genome shotgun (WGS) entry which is preliminary data.</text>
</comment>
<sequence>MRSPVRRWAALAVVLLAACGTVVGCAEPDWKDRYVDERVSRMMTESLTRLAGSRPEYPGVPMRNLTPFAWDGLFFFESGPQGGNVRDKTGFSILPEREYVQENHSLLVFLNGPNLAKVVLLKDGLSFPLYYANGKKYSSQARMISMDGKRVMKLVEPTAFQRLYHRDTEFKIIERLRTLRDERKKSVPIGDLGFAWDEMRVIEPRDLKKKTGLSYAGLEYRPSFSAFMVFSHRGRVVRIAEMGDMFFPPEHRRAWHGRKWGDRTMIVAREEWASFTLREP</sequence>
<dbReference type="AlphaFoldDB" id="A0A931GPM3"/>
<organism evidence="2 3">
    <name type="scientific">Actinomadura viridis</name>
    <dbReference type="NCBI Taxonomy" id="58110"/>
    <lineage>
        <taxon>Bacteria</taxon>
        <taxon>Bacillati</taxon>
        <taxon>Actinomycetota</taxon>
        <taxon>Actinomycetes</taxon>
        <taxon>Streptosporangiales</taxon>
        <taxon>Thermomonosporaceae</taxon>
        <taxon>Actinomadura</taxon>
    </lineage>
</organism>
<evidence type="ECO:0000313" key="3">
    <source>
        <dbReference type="Proteomes" id="UP000614047"/>
    </source>
</evidence>
<feature type="chain" id="PRO_5037457525" description="Lipoprotein" evidence="1">
    <location>
        <begin position="27"/>
        <end position="280"/>
    </location>
</feature>
<keyword evidence="1" id="KW-0732">Signal</keyword>
<reference evidence="2" key="1">
    <citation type="submission" date="2020-11" db="EMBL/GenBank/DDBJ databases">
        <title>Sequencing the genomes of 1000 actinobacteria strains.</title>
        <authorList>
            <person name="Klenk H.-P."/>
        </authorList>
    </citation>
    <scope>NUCLEOTIDE SEQUENCE</scope>
    <source>
        <strain evidence="2">DSM 43175</strain>
    </source>
</reference>
<dbReference type="PROSITE" id="PS51257">
    <property type="entry name" value="PROKAR_LIPOPROTEIN"/>
    <property type="match status" value="1"/>
</dbReference>
<protein>
    <recommendedName>
        <fullName evidence="4">Lipoprotein</fullName>
    </recommendedName>
</protein>
<gene>
    <name evidence="2" type="ORF">IW256_004884</name>
</gene>
<keyword evidence="3" id="KW-1185">Reference proteome</keyword>
<evidence type="ECO:0008006" key="4">
    <source>
        <dbReference type="Google" id="ProtNLM"/>
    </source>
</evidence>
<dbReference type="RefSeq" id="WP_197013191.1">
    <property type="nucleotide sequence ID" value="NZ_BAABES010000011.1"/>
</dbReference>
<feature type="signal peptide" evidence="1">
    <location>
        <begin position="1"/>
        <end position="26"/>
    </location>
</feature>
<accession>A0A931GPM3</accession>